<dbReference type="PANTHER" id="PTHR33067:SF31">
    <property type="entry name" value="RNA-DIRECTED DNA POLYMERASE"/>
    <property type="match status" value="1"/>
</dbReference>
<dbReference type="SUPFAM" id="SSF50630">
    <property type="entry name" value="Acid proteases"/>
    <property type="match status" value="1"/>
</dbReference>
<evidence type="ECO:0000256" key="1">
    <source>
        <dbReference type="SAM" id="MobiDB-lite"/>
    </source>
</evidence>
<protein>
    <recommendedName>
        <fullName evidence="4">Aspartic peptidase DDI1-type domain-containing protein</fullName>
    </recommendedName>
</protein>
<evidence type="ECO:0000313" key="2">
    <source>
        <dbReference type="EMBL" id="CAA7022350.1"/>
    </source>
</evidence>
<dbReference type="AlphaFoldDB" id="A0A6D2IAK7"/>
<evidence type="ECO:0008006" key="4">
    <source>
        <dbReference type="Google" id="ProtNLM"/>
    </source>
</evidence>
<reference evidence="2" key="1">
    <citation type="submission" date="2020-01" db="EMBL/GenBank/DDBJ databases">
        <authorList>
            <person name="Mishra B."/>
        </authorList>
    </citation>
    <scope>NUCLEOTIDE SEQUENCE [LARGE SCALE GENOMIC DNA]</scope>
</reference>
<feature type="region of interest" description="Disordered" evidence="1">
    <location>
        <begin position="274"/>
        <end position="294"/>
    </location>
</feature>
<gene>
    <name evidence="2" type="ORF">MERR_LOCUS9585</name>
</gene>
<proteinExistence type="predicted"/>
<dbReference type="InterPro" id="IPR021109">
    <property type="entry name" value="Peptidase_aspartic_dom_sf"/>
</dbReference>
<keyword evidence="3" id="KW-1185">Reference proteome</keyword>
<dbReference type="CDD" id="cd00303">
    <property type="entry name" value="retropepsin_like"/>
    <property type="match status" value="1"/>
</dbReference>
<name>A0A6D2IAK7_9BRAS</name>
<dbReference type="EMBL" id="CACVBM020000677">
    <property type="protein sequence ID" value="CAA7022350.1"/>
    <property type="molecule type" value="Genomic_DNA"/>
</dbReference>
<accession>A0A6D2IAK7</accession>
<dbReference type="PANTHER" id="PTHR33067">
    <property type="entry name" value="RNA-DIRECTED DNA POLYMERASE-RELATED"/>
    <property type="match status" value="1"/>
</dbReference>
<dbReference type="Proteomes" id="UP000467841">
    <property type="component" value="Unassembled WGS sequence"/>
</dbReference>
<feature type="region of interest" description="Disordered" evidence="1">
    <location>
        <begin position="42"/>
        <end position="63"/>
    </location>
</feature>
<feature type="compositionally biased region" description="Basic and acidic residues" evidence="1">
    <location>
        <begin position="275"/>
        <end position="294"/>
    </location>
</feature>
<sequence length="384" mass="43309">MLEVQVAQIAEGMKRQEGFLPSKTELNPRVCKVITTQNKDVVSPAPRDHSTLKNPLEWPEDDEPIYKGPHQRKLHKMEDPGQFVFPCTINGIDFIDSLCDTRSTVNLMSKIIAKKLGIVEMEPPGKMLKFADTSSTTPYGFVRDLVMEVGGCLVPTDFHIIEMQEEASMPLVLGTPFLQNVGAMFYFRKGQVSFPEIKKKVFYLAVPTEPSCCTTIYSEERASLDPGDEIKRSQEVPQEALYIRSYDIFKSASSTANLPPEEATLTTKKGAFLPKDPKKSKNYPKERKKPSELKHKDVFKDINSVLLPTFDEYGAKEELDGVSKSFSQIRILIPKDPELKDDHATKEKLGRTLKLFRKALVFKNDMGDDLGVPKTPREPPEPEI</sequence>
<organism evidence="2 3">
    <name type="scientific">Microthlaspi erraticum</name>
    <dbReference type="NCBI Taxonomy" id="1685480"/>
    <lineage>
        <taxon>Eukaryota</taxon>
        <taxon>Viridiplantae</taxon>
        <taxon>Streptophyta</taxon>
        <taxon>Embryophyta</taxon>
        <taxon>Tracheophyta</taxon>
        <taxon>Spermatophyta</taxon>
        <taxon>Magnoliopsida</taxon>
        <taxon>eudicotyledons</taxon>
        <taxon>Gunneridae</taxon>
        <taxon>Pentapetalae</taxon>
        <taxon>rosids</taxon>
        <taxon>malvids</taxon>
        <taxon>Brassicales</taxon>
        <taxon>Brassicaceae</taxon>
        <taxon>Coluteocarpeae</taxon>
        <taxon>Microthlaspi</taxon>
    </lineage>
</organism>
<evidence type="ECO:0000313" key="3">
    <source>
        <dbReference type="Proteomes" id="UP000467841"/>
    </source>
</evidence>
<dbReference type="OrthoDB" id="1298075at2759"/>
<dbReference type="Gene3D" id="2.40.70.10">
    <property type="entry name" value="Acid Proteases"/>
    <property type="match status" value="1"/>
</dbReference>
<comment type="caution">
    <text evidence="2">The sequence shown here is derived from an EMBL/GenBank/DDBJ whole genome shotgun (WGS) entry which is preliminary data.</text>
</comment>